<evidence type="ECO:0000259" key="2">
    <source>
        <dbReference type="Pfam" id="PF01593"/>
    </source>
</evidence>
<dbReference type="GO" id="GO:0016491">
    <property type="term" value="F:oxidoreductase activity"/>
    <property type="evidence" value="ECO:0007669"/>
    <property type="project" value="InterPro"/>
</dbReference>
<proteinExistence type="predicted"/>
<dbReference type="EMBL" id="CP034550">
    <property type="protein sequence ID" value="QFZ21549.1"/>
    <property type="molecule type" value="Genomic_DNA"/>
</dbReference>
<gene>
    <name evidence="3" type="ORF">EKG83_32875</name>
</gene>
<protein>
    <submittedName>
        <fullName evidence="3">FAD-dependent oxidoreductase</fullName>
    </submittedName>
</protein>
<feature type="domain" description="Amine oxidase" evidence="2">
    <location>
        <begin position="87"/>
        <end position="519"/>
    </location>
</feature>
<dbReference type="SUPFAM" id="SSF51905">
    <property type="entry name" value="FAD/NAD(P)-binding domain"/>
    <property type="match status" value="1"/>
</dbReference>
<sequence>MSGWAGPCRVPSWPEVGRARRSGARPLIGRSRDRAARIAAMATTPPPTGSGRTAPGRDRHARLLPAPPGSPDAGGEPPRAAVVGGGIAGVAAAVGLAERGVRVVLHEREDQLGGRVRGWTTATGETMTRGFHAFFRQYYNLRALLRRVDPDLAMLRPVPDYPLVHAAGTRESFAGLPLTPPWNVAGFVLRSDTFTLRDLTRMDTRAATALFDVSLPRTYAELDGLDADAFLRGIRFPDTARHLAFEVFSRSFFAHPSALSAAELATMFHIYFLGSSEGLLFDVPRDPYPATIWRPLHRHLESLGVEVRTGSTVDRVLRRPGGFRVLGDDVDAVVLATDVRGLRSVVAGSDLGTPAWRARVDGLRTTPPFLVSRLWLDRPARRDRPPFLGTSGFGYLDNISVLDLFEDEARAYRERTGGSVVELHAYALPEDADQEAVVARLVEEAEAVYPELTGARVVQAEHVRAADCPLFAPGSFPGRPAVTTPDPALVLAGDLTRVDLPVALMERAATTGFLAANTLLARWGVRGHDLWTVPNRGRSALLRGAARRARTGGRRDRQPSTVD</sequence>
<feature type="region of interest" description="Disordered" evidence="1">
    <location>
        <begin position="1"/>
        <end position="77"/>
    </location>
</feature>
<dbReference type="InterPro" id="IPR002937">
    <property type="entry name" value="Amino_oxidase"/>
</dbReference>
<dbReference type="PANTHER" id="PTHR42923">
    <property type="entry name" value="PROTOPORPHYRINOGEN OXIDASE"/>
    <property type="match status" value="1"/>
</dbReference>
<dbReference type="Gene3D" id="3.50.50.60">
    <property type="entry name" value="FAD/NAD(P)-binding domain"/>
    <property type="match status" value="1"/>
</dbReference>
<evidence type="ECO:0000313" key="4">
    <source>
        <dbReference type="Proteomes" id="UP000325787"/>
    </source>
</evidence>
<evidence type="ECO:0000313" key="3">
    <source>
        <dbReference type="EMBL" id="QFZ21549.1"/>
    </source>
</evidence>
<dbReference type="InterPro" id="IPR036188">
    <property type="entry name" value="FAD/NAD-bd_sf"/>
</dbReference>
<dbReference type="InterPro" id="IPR050464">
    <property type="entry name" value="Zeta_carotene_desat/Oxidored"/>
</dbReference>
<dbReference type="KEGG" id="ssyi:EKG83_32875"/>
<dbReference type="Pfam" id="PF01593">
    <property type="entry name" value="Amino_oxidase"/>
    <property type="match status" value="1"/>
</dbReference>
<organism evidence="3 4">
    <name type="scientific">Saccharothrix syringae</name>
    <name type="common">Nocardiopsis syringae</name>
    <dbReference type="NCBI Taxonomy" id="103733"/>
    <lineage>
        <taxon>Bacteria</taxon>
        <taxon>Bacillati</taxon>
        <taxon>Actinomycetota</taxon>
        <taxon>Actinomycetes</taxon>
        <taxon>Pseudonocardiales</taxon>
        <taxon>Pseudonocardiaceae</taxon>
        <taxon>Saccharothrix</taxon>
    </lineage>
</organism>
<reference evidence="4" key="1">
    <citation type="journal article" date="2021" name="Curr. Microbiol.">
        <title>Complete genome of nocamycin-producing strain Saccharothrix syringae NRRL B-16468 reveals the biosynthetic potential for secondary metabolites.</title>
        <authorList>
            <person name="Mo X."/>
            <person name="Yang S."/>
        </authorList>
    </citation>
    <scope>NUCLEOTIDE SEQUENCE [LARGE SCALE GENOMIC DNA]</scope>
    <source>
        <strain evidence="4">ATCC 51364 / DSM 43886 / JCM 6844 / KCTC 9398 / NBRC 14523 / NRRL B-16468 / INA 2240</strain>
    </source>
</reference>
<dbReference type="PANTHER" id="PTHR42923:SF43">
    <property type="entry name" value="AMINE OXIDASE"/>
    <property type="match status" value="1"/>
</dbReference>
<accession>A0A5Q0H5X0</accession>
<name>A0A5Q0H5X0_SACSY</name>
<dbReference type="OrthoDB" id="7856496at2"/>
<dbReference type="Proteomes" id="UP000325787">
    <property type="component" value="Chromosome"/>
</dbReference>
<evidence type="ECO:0000256" key="1">
    <source>
        <dbReference type="SAM" id="MobiDB-lite"/>
    </source>
</evidence>
<keyword evidence="4" id="KW-1185">Reference proteome</keyword>
<dbReference type="AlphaFoldDB" id="A0A5Q0H5X0"/>